<accession>F0S4C0</accession>
<protein>
    <recommendedName>
        <fullName evidence="2">Transglutaminase-like domain-containing protein</fullName>
    </recommendedName>
</protein>
<keyword evidence="4" id="KW-1185">Reference proteome</keyword>
<feature type="coiled-coil region" evidence="1">
    <location>
        <begin position="27"/>
        <end position="54"/>
    </location>
</feature>
<dbReference type="KEGG" id="psn:Pedsa_0292"/>
<evidence type="ECO:0000259" key="2">
    <source>
        <dbReference type="Pfam" id="PF01841"/>
    </source>
</evidence>
<dbReference type="HOGENOM" id="CLU_014876_0_0_10"/>
<dbReference type="EMBL" id="CP002545">
    <property type="protein sequence ID" value="ADY50877.1"/>
    <property type="molecule type" value="Genomic_DNA"/>
</dbReference>
<evidence type="ECO:0000313" key="4">
    <source>
        <dbReference type="Proteomes" id="UP000000310"/>
    </source>
</evidence>
<dbReference type="SUPFAM" id="SSF54001">
    <property type="entry name" value="Cysteine proteinases"/>
    <property type="match status" value="1"/>
</dbReference>
<dbReference type="RefSeq" id="WP_013631380.1">
    <property type="nucleotide sequence ID" value="NC_015177.1"/>
</dbReference>
<dbReference type="eggNOG" id="COG1305">
    <property type="taxonomic scope" value="Bacteria"/>
</dbReference>
<dbReference type="InterPro" id="IPR002931">
    <property type="entry name" value="Transglutaminase-like"/>
</dbReference>
<dbReference type="Proteomes" id="UP000000310">
    <property type="component" value="Chromosome"/>
</dbReference>
<reference evidence="4" key="2">
    <citation type="submission" date="2011-02" db="EMBL/GenBank/DDBJ databases">
        <title>The complete genome of Pedobacter saltans DSM 12145.</title>
        <authorList>
            <consortium name="US DOE Joint Genome Institute (JGI-PGF)"/>
            <person name="Lucas S."/>
            <person name="Copeland A."/>
            <person name="Lapidus A."/>
            <person name="Bruce D."/>
            <person name="Goodwin L."/>
            <person name="Pitluck S."/>
            <person name="Kyrpides N."/>
            <person name="Mavromatis K."/>
            <person name="Pagani I."/>
            <person name="Ivanova N."/>
            <person name="Ovchinnikova G."/>
            <person name="Lu M."/>
            <person name="Detter J.C."/>
            <person name="Han C."/>
            <person name="Land M."/>
            <person name="Hauser L."/>
            <person name="Markowitz V."/>
            <person name="Cheng J.-F."/>
            <person name="Hugenholtz P."/>
            <person name="Woyke T."/>
            <person name="Wu D."/>
            <person name="Tindall B."/>
            <person name="Pomrenke H.G."/>
            <person name="Brambilla E."/>
            <person name="Klenk H.-P."/>
            <person name="Eisen J.A."/>
        </authorList>
    </citation>
    <scope>NUCLEOTIDE SEQUENCE [LARGE SCALE GENOMIC DNA]</scope>
    <source>
        <strain evidence="4">ATCC 51119 / DSM 12145 / JCM 21818 / LMG 10337 / NBRC 100064 / NCIMB 13643</strain>
    </source>
</reference>
<dbReference type="OrthoDB" id="679512at2"/>
<dbReference type="PANTHER" id="PTHR35532:SF5">
    <property type="entry name" value="CARBOHYDRATE-BINDING DOMAIN-CONTAINING PROTEIN"/>
    <property type="match status" value="1"/>
</dbReference>
<keyword evidence="1" id="KW-0175">Coiled coil</keyword>
<reference evidence="3 4" key="1">
    <citation type="journal article" date="2011" name="Stand. Genomic Sci.">
        <title>Complete genome sequence of the gliding, heparinolytic Pedobacter saltans type strain (113).</title>
        <authorList>
            <person name="Liolios K."/>
            <person name="Sikorski J."/>
            <person name="Lu M."/>
            <person name="Nolan M."/>
            <person name="Lapidus A."/>
            <person name="Lucas S."/>
            <person name="Hammon N."/>
            <person name="Deshpande S."/>
            <person name="Cheng J.F."/>
            <person name="Tapia R."/>
            <person name="Han C."/>
            <person name="Goodwin L."/>
            <person name="Pitluck S."/>
            <person name="Huntemann M."/>
            <person name="Ivanova N."/>
            <person name="Pagani I."/>
            <person name="Mavromatis K."/>
            <person name="Ovchinikova G."/>
            <person name="Pati A."/>
            <person name="Chen A."/>
            <person name="Palaniappan K."/>
            <person name="Land M."/>
            <person name="Hauser L."/>
            <person name="Brambilla E.M."/>
            <person name="Kotsyurbenko O."/>
            <person name="Rohde M."/>
            <person name="Tindall B.J."/>
            <person name="Abt B."/>
            <person name="Goker M."/>
            <person name="Detter J.C."/>
            <person name="Woyke T."/>
            <person name="Bristow J."/>
            <person name="Eisen J.A."/>
            <person name="Markowitz V."/>
            <person name="Hugenholtz P."/>
            <person name="Klenk H.P."/>
            <person name="Kyrpides N.C."/>
        </authorList>
    </citation>
    <scope>NUCLEOTIDE SEQUENCE [LARGE SCALE GENOMIC DNA]</scope>
    <source>
        <strain evidence="4">ATCC 51119 / DSM 12145 / JCM 21818 / LMG 10337 / NBRC 100064 / NCIMB 13643</strain>
    </source>
</reference>
<dbReference type="PANTHER" id="PTHR35532">
    <property type="entry name" value="SIMILAR TO POLYHYDROXYALKANOATE DEPOLYMERASE"/>
    <property type="match status" value="1"/>
</dbReference>
<organism evidence="3 4">
    <name type="scientific">Pseudopedobacter saltans (strain ATCC 51119 / DSM 12145 / JCM 21818 / CCUG 39354 / LMG 10337 / NBRC 100064 / NCIMB 13643)</name>
    <name type="common">Pedobacter saltans</name>
    <dbReference type="NCBI Taxonomy" id="762903"/>
    <lineage>
        <taxon>Bacteria</taxon>
        <taxon>Pseudomonadati</taxon>
        <taxon>Bacteroidota</taxon>
        <taxon>Sphingobacteriia</taxon>
        <taxon>Sphingobacteriales</taxon>
        <taxon>Sphingobacteriaceae</taxon>
        <taxon>Pseudopedobacter</taxon>
    </lineage>
</organism>
<proteinExistence type="predicted"/>
<evidence type="ECO:0000256" key="1">
    <source>
        <dbReference type="SAM" id="Coils"/>
    </source>
</evidence>
<feature type="domain" description="Transglutaminase-like" evidence="2">
    <location>
        <begin position="200"/>
        <end position="287"/>
    </location>
</feature>
<dbReference type="Pfam" id="PF01841">
    <property type="entry name" value="Transglut_core"/>
    <property type="match status" value="1"/>
</dbReference>
<dbReference type="Gene3D" id="2.60.120.260">
    <property type="entry name" value="Galactose-binding domain-like"/>
    <property type="match status" value="2"/>
</dbReference>
<dbReference type="AlphaFoldDB" id="F0S4C0"/>
<dbReference type="STRING" id="762903.Pedsa_0292"/>
<name>F0S4C0_PSESL</name>
<sequence>MKKILFFVLPVFCFSCSQTPKNIDIILEASEKNRSELEKVIEHYKREKNDEKLKAAYFLIENMAYRFSLDGPDVKKYDPLFNILDSLKKEYKVIPTLAPIVKQKWDSLSKAYNWNSKLKSDIKTDYKNISAQYLINNIDLSYKLWKTSFWNKDLRFEQFCEYLLPYRIGSENLQPWRDFLYKKFQPFRDTVKFKNRHELASKLNFVLKDSISLNRIVRAYPYDMDVYQMEKAGRGACRHLVYYTAMVMRANGIPVGIDESPLWGDLDRGHHWNTVLMENGKNFPFDAAASNFGGLNKYPYRFCKVYRKTFAIQPLEVNQSDLPNNLLNYLSQRIDVTKEYTQTFNLSIPLTYSFNKQKKYAVICTFDRKKWAAQYYGEIENNKAYFNNMGANLVYLVMYYDSGNYYPATDPFILHKNGKITYISLLKDKKQEMLLLRKNPSYPSNDNNAKSLLDGKIQGSNRPDFSDAITLYTIKSVPIKFEEVSLKNTKPFRYVRYVPPKAAANLAELEFYTNSSSTKVKGKAIGFPEIPAEIGDSYQDAFDGKLETFFLGNKDSLSYSWAGLDFGKPKKINRIKYAPRSDTNFIIIGNLYELFYWNKDHWASMGKQIATDQKIVFKEVPSKGLYILRNLSGGKEERTFTFENGKQIWW</sequence>
<evidence type="ECO:0000313" key="3">
    <source>
        <dbReference type="EMBL" id="ADY50877.1"/>
    </source>
</evidence>
<gene>
    <name evidence="3" type="ordered locus">Pedsa_0292</name>
</gene>
<dbReference type="InterPro" id="IPR038765">
    <property type="entry name" value="Papain-like_cys_pep_sf"/>
</dbReference>